<keyword evidence="4" id="KW-1185">Reference proteome</keyword>
<dbReference type="GO" id="GO:0005634">
    <property type="term" value="C:nucleus"/>
    <property type="evidence" value="ECO:0007669"/>
    <property type="project" value="TreeGrafter"/>
</dbReference>
<feature type="domain" description="Glycosyl hydrolase family 92 N-terminal" evidence="2">
    <location>
        <begin position="19"/>
        <end position="254"/>
    </location>
</feature>
<dbReference type="GO" id="GO:0005975">
    <property type="term" value="P:carbohydrate metabolic process"/>
    <property type="evidence" value="ECO:0007669"/>
    <property type="project" value="InterPro"/>
</dbReference>
<accession>A0A9W4TRK2</accession>
<dbReference type="InterPro" id="IPR012939">
    <property type="entry name" value="Glyco_hydro_92"/>
</dbReference>
<dbReference type="InterPro" id="IPR008928">
    <property type="entry name" value="6-hairpin_glycosidase_sf"/>
</dbReference>
<dbReference type="EMBL" id="CANTUO010000001">
    <property type="protein sequence ID" value="CAI5755750.1"/>
    <property type="molecule type" value="Genomic_DNA"/>
</dbReference>
<dbReference type="GO" id="GO:0000224">
    <property type="term" value="F:peptide-N4-(N-acetyl-beta-glucosaminyl)asparagine amidase activity"/>
    <property type="evidence" value="ECO:0007669"/>
    <property type="project" value="TreeGrafter"/>
</dbReference>
<organism evidence="3 4">
    <name type="scientific">Candida verbasci</name>
    <dbReference type="NCBI Taxonomy" id="1227364"/>
    <lineage>
        <taxon>Eukaryota</taxon>
        <taxon>Fungi</taxon>
        <taxon>Dikarya</taxon>
        <taxon>Ascomycota</taxon>
        <taxon>Saccharomycotina</taxon>
        <taxon>Pichiomycetes</taxon>
        <taxon>Debaryomycetaceae</taxon>
        <taxon>Candida/Lodderomyces clade</taxon>
        <taxon>Candida</taxon>
    </lineage>
</organism>
<dbReference type="FunFam" id="1.20.1050.60:FF:000002">
    <property type="entry name" value="Glycosyl hydrolase family 92"/>
    <property type="match status" value="1"/>
</dbReference>
<dbReference type="NCBIfam" id="TIGR01180">
    <property type="entry name" value="aman2_put"/>
    <property type="match status" value="1"/>
</dbReference>
<dbReference type="InterPro" id="IPR005887">
    <property type="entry name" value="GH92_a_mannosidase_put"/>
</dbReference>
<comment type="caution">
    <text evidence="3">The sequence shown here is derived from an EMBL/GenBank/DDBJ whole genome shotgun (WGS) entry which is preliminary data.</text>
</comment>
<evidence type="ECO:0000313" key="4">
    <source>
        <dbReference type="Proteomes" id="UP001152885"/>
    </source>
</evidence>
<dbReference type="Gene3D" id="1.20.1050.60">
    <property type="entry name" value="alpha-1,2-mannosidase"/>
    <property type="match status" value="1"/>
</dbReference>
<dbReference type="FunFam" id="3.30.2080.10:FF:000001">
    <property type="entry name" value="Alpha-1,2-mannosidase subfamily"/>
    <property type="match status" value="1"/>
</dbReference>
<dbReference type="Pfam" id="PF17678">
    <property type="entry name" value="Glyco_hydro_92N"/>
    <property type="match status" value="1"/>
</dbReference>
<dbReference type="AlphaFoldDB" id="A0A9W4TRK2"/>
<dbReference type="InterPro" id="IPR041371">
    <property type="entry name" value="GH92_N"/>
</dbReference>
<dbReference type="PANTHER" id="PTHR12143">
    <property type="entry name" value="PEPTIDE N-GLYCANASE PNGASE -RELATED"/>
    <property type="match status" value="1"/>
</dbReference>
<dbReference type="Gene3D" id="1.20.1610.10">
    <property type="entry name" value="alpha-1,2-mannosidases domains"/>
    <property type="match status" value="1"/>
</dbReference>
<evidence type="ECO:0000259" key="1">
    <source>
        <dbReference type="Pfam" id="PF07971"/>
    </source>
</evidence>
<dbReference type="Gene3D" id="3.30.2080.10">
    <property type="entry name" value="GH92 mannosidase domain"/>
    <property type="match status" value="1"/>
</dbReference>
<dbReference type="Proteomes" id="UP001152885">
    <property type="component" value="Unassembled WGS sequence"/>
</dbReference>
<dbReference type="GO" id="GO:0030246">
    <property type="term" value="F:carbohydrate binding"/>
    <property type="evidence" value="ECO:0007669"/>
    <property type="project" value="InterPro"/>
</dbReference>
<evidence type="ECO:0000259" key="2">
    <source>
        <dbReference type="Pfam" id="PF17678"/>
    </source>
</evidence>
<gene>
    <name evidence="3" type="ORF">CANVERA_P0266</name>
</gene>
<dbReference type="Pfam" id="PF07971">
    <property type="entry name" value="Glyco_hydro_92"/>
    <property type="match status" value="1"/>
</dbReference>
<dbReference type="PANTHER" id="PTHR12143:SF38">
    <property type="entry name" value="ALPHA-1,2-MANNOSIDASE FAMILY PROTEIN (AFU_ORTHOLOGUE AFUA_5G10520)"/>
    <property type="match status" value="1"/>
</dbReference>
<reference evidence="3" key="1">
    <citation type="submission" date="2022-12" db="EMBL/GenBank/DDBJ databases">
        <authorList>
            <person name="Brejova B."/>
        </authorList>
    </citation>
    <scope>NUCLEOTIDE SEQUENCE</scope>
</reference>
<sequence length="747" mass="84421">MILVFIFILSVYSADVFDYVDLFYGTENGGHMFPGITRPFGMAKVGIDVINSKYGDAYSGYALDGDINGISMMHESGTGGAPEYGVVSQLPFTGEFNNNEEITIGRTQQDVAKIGLYQISTTNVDIEFTASERSGFFKYNFKEDGAKILVNISHHLSAPSRPWWTQYFVNGSIDGELSGYTGYTTIKGGWGLQQPWTIYFCGKFNTNASNIISFQGSSQENDSHASSTTQDDSVGLVFEFDNDVFEIQSQVGISFISKEQACSNIDSQDDFYSLIEETKQAWNEEVFSKFEVETQNETLKSQFFTNLYGCHLIPSNRTGENPNWSVQPTYYDDFFTIWDTFRTLNPLINIINPVRGGEIIESLINIYKYDGWTPDGRSANQNGRVQGGTNSDIVMADAYIKNISIFGAEWQDAYSAMVKNAEIQPPYWYDPKAPDASTKQGRGALPDWLRYGYITRNYTRSVSRTIEYSYDDFALSVVAKGLGNEEDYEKYLDRSTNWQNIWNHDATASGKSYTGFVQPKNSDGSFNYTMYDPLSCFGCYWGDDEYEGKPIEYGWSVPFDIITLKEFIGDDETFIQRLDDMYELHGTKIADVGNEPSFNTPFLYNYVNQQFRTVELVRFIVDKFFQVGSGGLPGNSDGGAMQSWVIFALMGIYPIAGTTTYLISSPFIEHLKIKLDNGKDFEIKAHNLSSENIYIENIQVNNQYWNQNWVDHETLFTNGGSIDFFMTSEQKIWESGNEPPSPGHKTS</sequence>
<evidence type="ECO:0008006" key="5">
    <source>
        <dbReference type="Google" id="ProtNLM"/>
    </source>
</evidence>
<dbReference type="InterPro" id="IPR050883">
    <property type="entry name" value="PNGase"/>
</dbReference>
<dbReference type="GO" id="GO:0005829">
    <property type="term" value="C:cytosol"/>
    <property type="evidence" value="ECO:0007669"/>
    <property type="project" value="TreeGrafter"/>
</dbReference>
<protein>
    <recommendedName>
        <fullName evidence="5">Glycoside hydrolase family 92 protein</fullName>
    </recommendedName>
</protein>
<dbReference type="FunFam" id="1.20.1610.10:FF:000003">
    <property type="entry name" value="Glycoside hydrolase family 92 protein"/>
    <property type="match status" value="1"/>
</dbReference>
<proteinExistence type="predicted"/>
<evidence type="ECO:0000313" key="3">
    <source>
        <dbReference type="EMBL" id="CAI5755750.1"/>
    </source>
</evidence>
<dbReference type="OrthoDB" id="449263at2759"/>
<dbReference type="SUPFAM" id="SSF48208">
    <property type="entry name" value="Six-hairpin glycosidases"/>
    <property type="match status" value="1"/>
</dbReference>
<dbReference type="GO" id="GO:0006516">
    <property type="term" value="P:glycoprotein catabolic process"/>
    <property type="evidence" value="ECO:0007669"/>
    <property type="project" value="TreeGrafter"/>
</dbReference>
<name>A0A9W4TRK2_9ASCO</name>
<dbReference type="Gene3D" id="2.70.98.10">
    <property type="match status" value="1"/>
</dbReference>
<dbReference type="InterPro" id="IPR014718">
    <property type="entry name" value="GH-type_carb-bd"/>
</dbReference>
<feature type="domain" description="Glycosyl hydrolase family 92" evidence="1">
    <location>
        <begin position="260"/>
        <end position="727"/>
    </location>
</feature>